<sequence>MEVDFSDRCGILGQFWYEFRDDEDLKPFISYNDVGLPLAWFIATGVVTPLPMAEEYVNETFAMFLDAMEVTEEDVIDADNLDDLLAIVEQKKNERDSQ</sequence>
<comment type="caution">
    <text evidence="1">The sequence shown here is derived from an EMBL/GenBank/DDBJ whole genome shotgun (WGS) entry which is preliminary data.</text>
</comment>
<evidence type="ECO:0000313" key="1">
    <source>
        <dbReference type="EMBL" id="OBQ45553.1"/>
    </source>
</evidence>
<gene>
    <name evidence="1" type="ORF">AN484_00845</name>
</gene>
<accession>A0A1B7X838</accession>
<evidence type="ECO:0000313" key="2">
    <source>
        <dbReference type="Proteomes" id="UP000092093"/>
    </source>
</evidence>
<proteinExistence type="predicted"/>
<dbReference type="EMBL" id="LJOW01000002">
    <property type="protein sequence ID" value="OBQ45553.1"/>
    <property type="molecule type" value="Genomic_DNA"/>
</dbReference>
<protein>
    <submittedName>
        <fullName evidence="1">Uncharacterized protein</fullName>
    </submittedName>
</protein>
<dbReference type="Proteomes" id="UP000092093">
    <property type="component" value="Unassembled WGS sequence"/>
</dbReference>
<reference evidence="1 2" key="1">
    <citation type="submission" date="2015-09" db="EMBL/GenBank/DDBJ databases">
        <title>Aphanizomenon flos-aquae WA102.</title>
        <authorList>
            <person name="Driscoll C."/>
        </authorList>
    </citation>
    <scope>NUCLEOTIDE SEQUENCE [LARGE SCALE GENOMIC DNA]</scope>
    <source>
        <strain evidence="1">WA102</strain>
    </source>
</reference>
<organism evidence="1 2">
    <name type="scientific">Aphanizomenon flos-aquae WA102</name>
    <dbReference type="NCBI Taxonomy" id="1710896"/>
    <lineage>
        <taxon>Bacteria</taxon>
        <taxon>Bacillati</taxon>
        <taxon>Cyanobacteriota</taxon>
        <taxon>Cyanophyceae</taxon>
        <taxon>Nostocales</taxon>
        <taxon>Aphanizomenonaceae</taxon>
        <taxon>Aphanizomenon</taxon>
    </lineage>
</organism>
<dbReference type="AlphaFoldDB" id="A0A1B7X838"/>
<name>A0A1B7X838_APHFL</name>